<dbReference type="InterPro" id="IPR002687">
    <property type="entry name" value="Nop_dom"/>
</dbReference>
<keyword evidence="9" id="KW-1185">Reference proteome</keyword>
<comment type="similarity">
    <text evidence="2">Belongs to the NOP5/NOP56 family.</text>
</comment>
<evidence type="ECO:0000259" key="7">
    <source>
        <dbReference type="PROSITE" id="PS51358"/>
    </source>
</evidence>
<keyword evidence="6" id="KW-0175">Coiled coil</keyword>
<dbReference type="InterPro" id="IPR045056">
    <property type="entry name" value="Nop56/Nop58"/>
</dbReference>
<sequence>MVKRYILFEHATGYAIFSIITHEEIGILLDQVQESVAELDRFGKIVKLVAFYLFETAKSALDNATAISNGEITEDLAELLSMNVKASSKVFLGVSDPKLSTVIHEKTQINCFFNDVVSEIIRGIRIHFHKFIKGSNEGSLISSQVGLGHSLGRLKIKYNAQKCDNMIIQSISLVEQLDKDINTFNQRIREWYSYHFPELYTLVSNNLLYAKAVSIVGNRATFNEESLEKLSELLNSQELADKVLLASKSSIGMDIMDIDLKNIEHFCVRVIDLASYKEYLLDYLISKMNLIAPNLSSVIGEQVGAKLISQAGSLRNLAKCPASTVQILGAEKSLFRAIKTRGKTPKYGLIYHSSFIGRSPFRYKGRISRFLAHKCSLASRIDSFSDNPNNIIGKRLHQQIEDRLGYFIKGEPEDENQIPKSNAEVMKEAVEELNKYNKKLAKKEKKKKRLELQSASQIQV</sequence>
<evidence type="ECO:0000256" key="4">
    <source>
        <dbReference type="ARBA" id="ARBA00023242"/>
    </source>
</evidence>
<dbReference type="InterPro" id="IPR036070">
    <property type="entry name" value="Nop_dom_sf"/>
</dbReference>
<dbReference type="FunFam" id="1.10.246.90:FF:000001">
    <property type="entry name" value="Nucleolar protein 56"/>
    <property type="match status" value="1"/>
</dbReference>
<dbReference type="OrthoDB" id="6780543at2759"/>
<dbReference type="GO" id="GO:0030515">
    <property type="term" value="F:snoRNA binding"/>
    <property type="evidence" value="ECO:0007669"/>
    <property type="project" value="InterPro"/>
</dbReference>
<dbReference type="Gene3D" id="1.10.287.4070">
    <property type="match status" value="1"/>
</dbReference>
<comment type="caution">
    <text evidence="8">The sequence shown here is derived from an EMBL/GenBank/DDBJ whole genome shotgun (WGS) entry which is preliminary data.</text>
</comment>
<evidence type="ECO:0000256" key="5">
    <source>
        <dbReference type="ARBA" id="ARBA00040742"/>
    </source>
</evidence>
<organism evidence="8 9">
    <name type="scientific">Thelohanellus kitauei</name>
    <name type="common">Myxosporean</name>
    <dbReference type="NCBI Taxonomy" id="669202"/>
    <lineage>
        <taxon>Eukaryota</taxon>
        <taxon>Metazoa</taxon>
        <taxon>Cnidaria</taxon>
        <taxon>Myxozoa</taxon>
        <taxon>Myxosporea</taxon>
        <taxon>Bivalvulida</taxon>
        <taxon>Platysporina</taxon>
        <taxon>Myxobolidae</taxon>
        <taxon>Thelohanellus</taxon>
    </lineage>
</organism>
<gene>
    <name evidence="8" type="ORF">RF11_12725</name>
</gene>
<feature type="domain" description="Nop" evidence="7">
    <location>
        <begin position="291"/>
        <end position="409"/>
    </location>
</feature>
<dbReference type="Gene3D" id="1.10.246.90">
    <property type="entry name" value="Nop domain"/>
    <property type="match status" value="1"/>
</dbReference>
<feature type="coiled-coil region" evidence="6">
    <location>
        <begin position="423"/>
        <end position="453"/>
    </location>
</feature>
<dbReference type="GO" id="GO:0032040">
    <property type="term" value="C:small-subunit processome"/>
    <property type="evidence" value="ECO:0007669"/>
    <property type="project" value="InterPro"/>
</dbReference>
<dbReference type="Pfam" id="PF01798">
    <property type="entry name" value="Nop"/>
    <property type="match status" value="1"/>
</dbReference>
<dbReference type="SUPFAM" id="SSF89124">
    <property type="entry name" value="Nop domain"/>
    <property type="match status" value="1"/>
</dbReference>
<dbReference type="InterPro" id="IPR042239">
    <property type="entry name" value="Nop_C"/>
</dbReference>
<evidence type="ECO:0000256" key="1">
    <source>
        <dbReference type="ARBA" id="ARBA00004604"/>
    </source>
</evidence>
<keyword evidence="3" id="KW-0690">Ribosome biogenesis</keyword>
<reference evidence="8 9" key="1">
    <citation type="journal article" date="2014" name="Genome Biol. Evol.">
        <title>The genome of the myxosporean Thelohanellus kitauei shows adaptations to nutrient acquisition within its fish host.</title>
        <authorList>
            <person name="Yang Y."/>
            <person name="Xiong J."/>
            <person name="Zhou Z."/>
            <person name="Huo F."/>
            <person name="Miao W."/>
            <person name="Ran C."/>
            <person name="Liu Y."/>
            <person name="Zhang J."/>
            <person name="Feng J."/>
            <person name="Wang M."/>
            <person name="Wang M."/>
            <person name="Wang L."/>
            <person name="Yao B."/>
        </authorList>
    </citation>
    <scope>NUCLEOTIDE SEQUENCE [LARGE SCALE GENOMIC DNA]</scope>
    <source>
        <strain evidence="8">Wuqing</strain>
    </source>
</reference>
<keyword evidence="4" id="KW-0539">Nucleus</keyword>
<evidence type="ECO:0000313" key="9">
    <source>
        <dbReference type="Proteomes" id="UP000031668"/>
    </source>
</evidence>
<evidence type="ECO:0000256" key="2">
    <source>
        <dbReference type="ARBA" id="ARBA00009211"/>
    </source>
</evidence>
<dbReference type="InterPro" id="IPR012974">
    <property type="entry name" value="NOP58/56_N"/>
</dbReference>
<proteinExistence type="inferred from homology"/>
<dbReference type="PANTHER" id="PTHR10894">
    <property type="entry name" value="NUCLEOLAR PROTEIN 5 NUCLEOLAR PROTEIN NOP5 NOP58"/>
    <property type="match status" value="1"/>
</dbReference>
<dbReference type="EMBL" id="JWZT01002547">
    <property type="protein sequence ID" value="KII69170.1"/>
    <property type="molecule type" value="Genomic_DNA"/>
</dbReference>
<comment type="subcellular location">
    <subcellularLocation>
        <location evidence="1">Nucleus</location>
        <location evidence="1">Nucleolus</location>
    </subcellularLocation>
</comment>
<protein>
    <recommendedName>
        <fullName evidence="5">Nucleolar protein 56</fullName>
    </recommendedName>
</protein>
<dbReference type="AlphaFoldDB" id="A0A0C2MYF0"/>
<evidence type="ECO:0000256" key="3">
    <source>
        <dbReference type="ARBA" id="ARBA00022517"/>
    </source>
</evidence>
<accession>A0A0C2MYF0</accession>
<evidence type="ECO:0000313" key="8">
    <source>
        <dbReference type="EMBL" id="KII69170.1"/>
    </source>
</evidence>
<dbReference type="InterPro" id="IPR012976">
    <property type="entry name" value="NOSIC"/>
</dbReference>
<dbReference type="PROSITE" id="PS51358">
    <property type="entry name" value="NOP"/>
    <property type="match status" value="1"/>
</dbReference>
<dbReference type="GO" id="GO:0042254">
    <property type="term" value="P:ribosome biogenesis"/>
    <property type="evidence" value="ECO:0007669"/>
    <property type="project" value="UniProtKB-KW"/>
</dbReference>
<dbReference type="Pfam" id="PF08156">
    <property type="entry name" value="NOP5NT"/>
    <property type="match status" value="1"/>
</dbReference>
<evidence type="ECO:0000256" key="6">
    <source>
        <dbReference type="SAM" id="Coils"/>
    </source>
</evidence>
<dbReference type="Proteomes" id="UP000031668">
    <property type="component" value="Unassembled WGS sequence"/>
</dbReference>
<dbReference type="OMA" id="PDNYMFA"/>
<name>A0A0C2MYF0_THEKT</name>
<dbReference type="GO" id="GO:0031428">
    <property type="term" value="C:box C/D methylation guide snoRNP complex"/>
    <property type="evidence" value="ECO:0007669"/>
    <property type="project" value="InterPro"/>
</dbReference>
<dbReference type="SMART" id="SM00931">
    <property type="entry name" value="NOSIC"/>
    <property type="match status" value="1"/>
</dbReference>
<dbReference type="PANTHER" id="PTHR10894:SF0">
    <property type="entry name" value="NUCLEOLAR PROTEIN 56"/>
    <property type="match status" value="1"/>
</dbReference>